<protein>
    <recommendedName>
        <fullName evidence="3">CCHC-type domain-containing protein</fullName>
    </recommendedName>
</protein>
<comment type="caution">
    <text evidence="4">The sequence shown here is derived from an EMBL/GenBank/DDBJ whole genome shotgun (WGS) entry which is preliminary data.</text>
</comment>
<keyword evidence="1" id="KW-0863">Zinc-finger</keyword>
<dbReference type="Gene3D" id="4.10.60.10">
    <property type="entry name" value="Zinc finger, CCHC-type"/>
    <property type="match status" value="1"/>
</dbReference>
<evidence type="ECO:0000259" key="3">
    <source>
        <dbReference type="PROSITE" id="PS50158"/>
    </source>
</evidence>
<dbReference type="InterPro" id="IPR001878">
    <property type="entry name" value="Znf_CCHC"/>
</dbReference>
<feature type="compositionally biased region" description="Low complexity" evidence="2">
    <location>
        <begin position="47"/>
        <end position="59"/>
    </location>
</feature>
<reference evidence="4" key="1">
    <citation type="journal article" date="2020" name="Cell">
        <title>Large-Scale Comparative Analyses of Tick Genomes Elucidate Their Genetic Diversity and Vector Capacities.</title>
        <authorList>
            <consortium name="Tick Genome and Microbiome Consortium (TIGMIC)"/>
            <person name="Jia N."/>
            <person name="Wang J."/>
            <person name="Shi W."/>
            <person name="Du L."/>
            <person name="Sun Y."/>
            <person name="Zhan W."/>
            <person name="Jiang J.F."/>
            <person name="Wang Q."/>
            <person name="Zhang B."/>
            <person name="Ji P."/>
            <person name="Bell-Sakyi L."/>
            <person name="Cui X.M."/>
            <person name="Yuan T.T."/>
            <person name="Jiang B.G."/>
            <person name="Yang W.F."/>
            <person name="Lam T.T."/>
            <person name="Chang Q.C."/>
            <person name="Ding S.J."/>
            <person name="Wang X.J."/>
            <person name="Zhu J.G."/>
            <person name="Ruan X.D."/>
            <person name="Zhao L."/>
            <person name="Wei J.T."/>
            <person name="Ye R.Z."/>
            <person name="Que T.C."/>
            <person name="Du C.H."/>
            <person name="Zhou Y.H."/>
            <person name="Cheng J.X."/>
            <person name="Dai P.F."/>
            <person name="Guo W.B."/>
            <person name="Han X.H."/>
            <person name="Huang E.J."/>
            <person name="Li L.F."/>
            <person name="Wei W."/>
            <person name="Gao Y.C."/>
            <person name="Liu J.Z."/>
            <person name="Shao H.Z."/>
            <person name="Wang X."/>
            <person name="Wang C.C."/>
            <person name="Yang T.C."/>
            <person name="Huo Q.B."/>
            <person name="Li W."/>
            <person name="Chen H.Y."/>
            <person name="Chen S.E."/>
            <person name="Zhou L.G."/>
            <person name="Ni X.B."/>
            <person name="Tian J.H."/>
            <person name="Sheng Y."/>
            <person name="Liu T."/>
            <person name="Pan Y.S."/>
            <person name="Xia L.Y."/>
            <person name="Li J."/>
            <person name="Zhao F."/>
            <person name="Cao W.C."/>
        </authorList>
    </citation>
    <scope>NUCLEOTIDE SEQUENCE</scope>
    <source>
        <strain evidence="4">Rmic-2018</strain>
    </source>
</reference>
<gene>
    <name evidence="4" type="ORF">HPB51_015532</name>
</gene>
<evidence type="ECO:0000313" key="4">
    <source>
        <dbReference type="EMBL" id="KAH8023734.1"/>
    </source>
</evidence>
<feature type="domain" description="CCHC-type" evidence="3">
    <location>
        <begin position="97"/>
        <end position="112"/>
    </location>
</feature>
<accession>A0A9J6DNW7</accession>
<dbReference type="PANTHER" id="PTHR46888">
    <property type="entry name" value="ZINC KNUCKLE DOMAINCONTAINING PROTEIN-RELATED"/>
    <property type="match status" value="1"/>
</dbReference>
<dbReference type="SUPFAM" id="SSF57756">
    <property type="entry name" value="Retrovirus zinc finger-like domains"/>
    <property type="match status" value="1"/>
</dbReference>
<dbReference type="Proteomes" id="UP000821866">
    <property type="component" value="Chromosome 6"/>
</dbReference>
<organism evidence="4 5">
    <name type="scientific">Rhipicephalus microplus</name>
    <name type="common">Cattle tick</name>
    <name type="synonym">Boophilus microplus</name>
    <dbReference type="NCBI Taxonomy" id="6941"/>
    <lineage>
        <taxon>Eukaryota</taxon>
        <taxon>Metazoa</taxon>
        <taxon>Ecdysozoa</taxon>
        <taxon>Arthropoda</taxon>
        <taxon>Chelicerata</taxon>
        <taxon>Arachnida</taxon>
        <taxon>Acari</taxon>
        <taxon>Parasitiformes</taxon>
        <taxon>Ixodida</taxon>
        <taxon>Ixodoidea</taxon>
        <taxon>Ixodidae</taxon>
        <taxon>Rhipicephalinae</taxon>
        <taxon>Rhipicephalus</taxon>
        <taxon>Boophilus</taxon>
    </lineage>
</organism>
<feature type="compositionally biased region" description="Basic and acidic residues" evidence="2">
    <location>
        <begin position="75"/>
        <end position="93"/>
    </location>
</feature>
<dbReference type="EMBL" id="JABSTU010000008">
    <property type="protein sequence ID" value="KAH8023734.1"/>
    <property type="molecule type" value="Genomic_DNA"/>
</dbReference>
<reference evidence="4" key="2">
    <citation type="submission" date="2021-09" db="EMBL/GenBank/DDBJ databases">
        <authorList>
            <person name="Jia N."/>
            <person name="Wang J."/>
            <person name="Shi W."/>
            <person name="Du L."/>
            <person name="Sun Y."/>
            <person name="Zhan W."/>
            <person name="Jiang J."/>
            <person name="Wang Q."/>
            <person name="Zhang B."/>
            <person name="Ji P."/>
            <person name="Sakyi L.B."/>
            <person name="Cui X."/>
            <person name="Yuan T."/>
            <person name="Jiang B."/>
            <person name="Yang W."/>
            <person name="Lam T.T.-Y."/>
            <person name="Chang Q."/>
            <person name="Ding S."/>
            <person name="Wang X."/>
            <person name="Zhu J."/>
            <person name="Ruan X."/>
            <person name="Zhao L."/>
            <person name="Wei J."/>
            <person name="Que T."/>
            <person name="Du C."/>
            <person name="Cheng J."/>
            <person name="Dai P."/>
            <person name="Han X."/>
            <person name="Huang E."/>
            <person name="Gao Y."/>
            <person name="Liu J."/>
            <person name="Shao H."/>
            <person name="Ye R."/>
            <person name="Li L."/>
            <person name="Wei W."/>
            <person name="Wang X."/>
            <person name="Wang C."/>
            <person name="Huo Q."/>
            <person name="Li W."/>
            <person name="Guo W."/>
            <person name="Chen H."/>
            <person name="Chen S."/>
            <person name="Zhou L."/>
            <person name="Zhou L."/>
            <person name="Ni X."/>
            <person name="Tian J."/>
            <person name="Zhou Y."/>
            <person name="Sheng Y."/>
            <person name="Liu T."/>
            <person name="Pan Y."/>
            <person name="Xia L."/>
            <person name="Li J."/>
            <person name="Zhao F."/>
            <person name="Cao W."/>
        </authorList>
    </citation>
    <scope>NUCLEOTIDE SEQUENCE</scope>
    <source>
        <strain evidence="4">Rmic-2018</strain>
        <tissue evidence="4">Larvae</tissue>
    </source>
</reference>
<keyword evidence="1" id="KW-0479">Metal-binding</keyword>
<feature type="region of interest" description="Disordered" evidence="2">
    <location>
        <begin position="22"/>
        <end position="94"/>
    </location>
</feature>
<dbReference type="GO" id="GO:0003676">
    <property type="term" value="F:nucleic acid binding"/>
    <property type="evidence" value="ECO:0007669"/>
    <property type="project" value="InterPro"/>
</dbReference>
<evidence type="ECO:0000256" key="2">
    <source>
        <dbReference type="SAM" id="MobiDB-lite"/>
    </source>
</evidence>
<evidence type="ECO:0000256" key="1">
    <source>
        <dbReference type="PROSITE-ProRule" id="PRU00047"/>
    </source>
</evidence>
<feature type="compositionally biased region" description="Basic and acidic residues" evidence="2">
    <location>
        <begin position="24"/>
        <end position="44"/>
    </location>
</feature>
<dbReference type="PROSITE" id="PS50158">
    <property type="entry name" value="ZF_CCHC"/>
    <property type="match status" value="1"/>
</dbReference>
<dbReference type="AlphaFoldDB" id="A0A9J6DNW7"/>
<evidence type="ECO:0000313" key="5">
    <source>
        <dbReference type="Proteomes" id="UP000821866"/>
    </source>
</evidence>
<dbReference type="GO" id="GO:0008270">
    <property type="term" value="F:zinc ion binding"/>
    <property type="evidence" value="ECO:0007669"/>
    <property type="project" value="UniProtKB-KW"/>
</dbReference>
<keyword evidence="5" id="KW-1185">Reference proteome</keyword>
<dbReference type="PANTHER" id="PTHR46888:SF11">
    <property type="entry name" value="SCAN BOX DOMAIN-CONTAINING PROTEIN"/>
    <property type="match status" value="1"/>
</dbReference>
<dbReference type="InterPro" id="IPR036875">
    <property type="entry name" value="Znf_CCHC_sf"/>
</dbReference>
<sequence length="160" mass="17220">MKLWIQDRAGVETVQAAADLADEYASRRGERDEVPPTKAGDKGKPWTAKQGAGAGTTAQKKTDFAVSGQGSQNKQEGKVSGDSTKKSPFEARKPPTCYKCMEEGHIAVGCRRRRPALSYTSDSATSEELLSAYLFNLTVNGKPCRVLRDSGATMGLVHPD</sequence>
<keyword evidence="1" id="KW-0862">Zinc</keyword>
<proteinExistence type="predicted"/>
<dbReference type="VEuPathDB" id="VectorBase:LOC119187391"/>
<name>A0A9J6DNW7_RHIMP</name>